<keyword evidence="1" id="KW-0175">Coiled coil</keyword>
<dbReference type="KEGG" id="bbis:105003606"/>
<evidence type="ECO:0000313" key="4">
    <source>
        <dbReference type="RefSeq" id="XP_010859169.1"/>
    </source>
</evidence>
<gene>
    <name evidence="4" type="primary">LOC105003606</name>
</gene>
<sequence length="892" mass="97840">MKKASRSVGSAPKVSGTSRVQAADKARPESSSSASAGSRPVKPGAAAALSKTKSSDDLLAGMAGGVTVTNGVKGKKNACSSAAPSAPAPAVSAAENRRRSSTGVRAAGPAGGAAGCRGAVRSWGVSGLGTAVWYFISTCSSPCHLRAALGALMPTLSSRRHPHTPDHLTPAHADCSAAASELVMEHPGMWFAVWLAVPQSTFLQPPRTLGSGHLWKPTAWDSSPRPTDVESTLLQLQEQNAAIREELNQLKNENRMLKDRLNALGFSLEQRLDHSEKLFGYQSLSPEITPGNQSDGGGTLTSSVEGSAPGSVEDLLSQDENTLMDHQHSNSLDNLDSECSEVYQPLTSSDDALDAPSSSESEGLPSVERSRKGSSGNASEVSVACLTERIHQMEENQHSTSEELQATLQELADLQQITQELNSENERLGEEKVILMESLCQQSDKLEHFSRQIEYFRSLLDEHHISYVIDEDVKSGRYMELEQRYMDLAENSRFEREQLLGVQQHLSNTLKMAEQDNKEAQELIGALKERSHHMERAVESEQKGKAALAATLEELRATLASDQIEMNRLKAQLENEKQKVAELYSIHNSGDKSDIQDLLESVRLDKEKAETLASSLQEDLAHTRNDANRLQDAIAKVEDEYRAFQGEAKKQIEDLNVAVEKLRSELEERDTERSDMKETIFELEDEVEQHRAVKLHDNLIISDLENTVKKLQDQKHDMEREIKTLHRRLREESAEWRQFQADLQTAVVIANDIKSEAQEEIGDLKRRLHEAQEKNEKLTKELEEIKSRKSDVTGTAGPGSQHRLSREQTVPLAAALLGLRRWGGSCSRGALVLAGRRSWGVFEASAPSWPRSPCVCCLPVPSPAAAAMPRTPLSPSPMKTPPAAAVSPMQVF</sequence>
<feature type="compositionally biased region" description="Low complexity" evidence="2">
    <location>
        <begin position="76"/>
        <end position="94"/>
    </location>
</feature>
<dbReference type="OrthoDB" id="21607at2759"/>
<evidence type="ECO:0000256" key="2">
    <source>
        <dbReference type="SAM" id="MobiDB-lite"/>
    </source>
</evidence>
<evidence type="ECO:0000256" key="1">
    <source>
        <dbReference type="SAM" id="Coils"/>
    </source>
</evidence>
<feature type="region of interest" description="Disordered" evidence="2">
    <location>
        <begin position="76"/>
        <end position="111"/>
    </location>
</feature>
<reference evidence="4" key="1">
    <citation type="submission" date="2025-08" db="UniProtKB">
        <authorList>
            <consortium name="RefSeq"/>
        </authorList>
    </citation>
    <scope>IDENTIFICATION</scope>
    <source>
        <tissue evidence="4">Blood</tissue>
    </source>
</reference>
<name>A0A6P3J3I3_BISBB</name>
<evidence type="ECO:0000313" key="3">
    <source>
        <dbReference type="Proteomes" id="UP000515208"/>
    </source>
</evidence>
<dbReference type="RefSeq" id="XP_010859169.1">
    <property type="nucleotide sequence ID" value="XM_010860867.1"/>
</dbReference>
<accession>A0A6P3J3I3</accession>
<feature type="region of interest" description="Disordered" evidence="2">
    <location>
        <begin position="786"/>
        <end position="805"/>
    </location>
</feature>
<feature type="coiled-coil region" evidence="1">
    <location>
        <begin position="390"/>
        <end position="431"/>
    </location>
</feature>
<feature type="region of interest" description="Disordered" evidence="2">
    <location>
        <begin position="871"/>
        <end position="892"/>
    </location>
</feature>
<feature type="region of interest" description="Disordered" evidence="2">
    <location>
        <begin position="1"/>
        <end position="52"/>
    </location>
</feature>
<dbReference type="AlphaFoldDB" id="A0A6P3J3I3"/>
<feature type="compositionally biased region" description="Polar residues" evidence="2">
    <location>
        <begin position="283"/>
        <end position="293"/>
    </location>
</feature>
<organism evidence="3 4">
    <name type="scientific">Bison bison bison</name>
    <name type="common">North American plains bison</name>
    <dbReference type="NCBI Taxonomy" id="43346"/>
    <lineage>
        <taxon>Eukaryota</taxon>
        <taxon>Metazoa</taxon>
        <taxon>Chordata</taxon>
        <taxon>Craniata</taxon>
        <taxon>Vertebrata</taxon>
        <taxon>Euteleostomi</taxon>
        <taxon>Mammalia</taxon>
        <taxon>Eutheria</taxon>
        <taxon>Laurasiatheria</taxon>
        <taxon>Artiodactyla</taxon>
        <taxon>Ruminantia</taxon>
        <taxon>Pecora</taxon>
        <taxon>Bovidae</taxon>
        <taxon>Bovinae</taxon>
        <taxon>Bison</taxon>
    </lineage>
</organism>
<feature type="region of interest" description="Disordered" evidence="2">
    <location>
        <begin position="283"/>
        <end position="313"/>
    </location>
</feature>
<dbReference type="GeneID" id="105003606"/>
<proteinExistence type="predicted"/>
<feature type="region of interest" description="Disordered" evidence="2">
    <location>
        <begin position="348"/>
        <end position="380"/>
    </location>
</feature>
<dbReference type="Proteomes" id="UP000515208">
    <property type="component" value="Unplaced"/>
</dbReference>
<feature type="compositionally biased region" description="Low complexity" evidence="2">
    <location>
        <begin position="348"/>
        <end position="362"/>
    </location>
</feature>
<dbReference type="PANTHER" id="PTHR45615">
    <property type="entry name" value="MYOSIN HEAVY CHAIN, NON-MUSCLE"/>
    <property type="match status" value="1"/>
</dbReference>
<dbReference type="PANTHER" id="PTHR45615:SF80">
    <property type="entry name" value="GRIP DOMAIN-CONTAINING PROTEIN"/>
    <property type="match status" value="1"/>
</dbReference>
<protein>
    <submittedName>
        <fullName evidence="4">Cytospin-A-like</fullName>
    </submittedName>
</protein>
<feature type="coiled-coil region" evidence="1">
    <location>
        <begin position="233"/>
        <end position="260"/>
    </location>
</feature>
<keyword evidence="3" id="KW-1185">Reference proteome</keyword>